<evidence type="ECO:0000313" key="7">
    <source>
        <dbReference type="EMBL" id="GAA4548985.1"/>
    </source>
</evidence>
<dbReference type="PROSITE" id="PS51257">
    <property type="entry name" value="PROKAR_LIPOPROTEIN"/>
    <property type="match status" value="1"/>
</dbReference>
<keyword evidence="4 5" id="KW-0732">Signal</keyword>
<reference evidence="8" key="1">
    <citation type="journal article" date="2019" name="Int. J. Syst. Evol. Microbiol.">
        <title>The Global Catalogue of Microorganisms (GCM) 10K type strain sequencing project: providing services to taxonomists for standard genome sequencing and annotation.</title>
        <authorList>
            <consortium name="The Broad Institute Genomics Platform"/>
            <consortium name="The Broad Institute Genome Sequencing Center for Infectious Disease"/>
            <person name="Wu L."/>
            <person name="Ma J."/>
        </authorList>
    </citation>
    <scope>NUCLEOTIDE SEQUENCE [LARGE SCALE GENOMIC DNA]</scope>
    <source>
        <strain evidence="8">JCM 17906</strain>
    </source>
</reference>
<dbReference type="Pfam" id="PF01497">
    <property type="entry name" value="Peripla_BP_2"/>
    <property type="match status" value="1"/>
</dbReference>
<dbReference type="PANTHER" id="PTHR30532">
    <property type="entry name" value="IRON III DICITRATE-BINDING PERIPLASMIC PROTEIN"/>
    <property type="match status" value="1"/>
</dbReference>
<name>A0ABP8RVI7_9PSEU</name>
<feature type="domain" description="Fe/B12 periplasmic-binding" evidence="6">
    <location>
        <begin position="61"/>
        <end position="322"/>
    </location>
</feature>
<gene>
    <name evidence="7" type="ORF">GCM10023175_36260</name>
</gene>
<evidence type="ECO:0000256" key="1">
    <source>
        <dbReference type="ARBA" id="ARBA00004196"/>
    </source>
</evidence>
<comment type="similarity">
    <text evidence="2">Belongs to the bacterial solute-binding protein 8 family.</text>
</comment>
<evidence type="ECO:0000259" key="6">
    <source>
        <dbReference type="PROSITE" id="PS50983"/>
    </source>
</evidence>
<dbReference type="InterPro" id="IPR051313">
    <property type="entry name" value="Bact_iron-sidero_bind"/>
</dbReference>
<proteinExistence type="inferred from homology"/>
<feature type="chain" id="PRO_5045943941" evidence="5">
    <location>
        <begin position="27"/>
        <end position="333"/>
    </location>
</feature>
<evidence type="ECO:0000256" key="2">
    <source>
        <dbReference type="ARBA" id="ARBA00008814"/>
    </source>
</evidence>
<dbReference type="EMBL" id="BAABGT010000044">
    <property type="protein sequence ID" value="GAA4548985.1"/>
    <property type="molecule type" value="Genomic_DNA"/>
</dbReference>
<keyword evidence="8" id="KW-1185">Reference proteome</keyword>
<sequence length="333" mass="34140">MLKSSRTVLAALVASAVLGLSGCASGGPEQGDASAPPSQSAFPVTIGHIYGSTVIQAEPKRVVTVGSTDHDTVLALGVTPVAVSAWRGAAFHPWNESSVGATRPVELSDQSTAINIEEVVAQKPDLIIAIWSSITQAEYDQLSKIAPVVAPDSAYPVFGAPWQATTRTVGKALGKSAEAEKVITDTEGEIAAAKAANPALVGKKVLIAADFGAGEAYPTPPTDVRYGVLTGLGMDSSVPGLADVSTLSFEESGKLNAADVLVWITIPGATVEQNPVYLAQPVHLQGRDVFTNADQGLALTYSTVLSIPYTLKNLVPKLTSAADGDPATAVAAA</sequence>
<comment type="caution">
    <text evidence="7">The sequence shown here is derived from an EMBL/GenBank/DDBJ whole genome shotgun (WGS) entry which is preliminary data.</text>
</comment>
<evidence type="ECO:0000256" key="3">
    <source>
        <dbReference type="ARBA" id="ARBA00022448"/>
    </source>
</evidence>
<dbReference type="PROSITE" id="PS50983">
    <property type="entry name" value="FE_B12_PBP"/>
    <property type="match status" value="1"/>
</dbReference>
<evidence type="ECO:0000256" key="4">
    <source>
        <dbReference type="ARBA" id="ARBA00022729"/>
    </source>
</evidence>
<evidence type="ECO:0000256" key="5">
    <source>
        <dbReference type="SAM" id="SignalP"/>
    </source>
</evidence>
<feature type="signal peptide" evidence="5">
    <location>
        <begin position="1"/>
        <end position="26"/>
    </location>
</feature>
<accession>A0ABP8RVI7</accession>
<keyword evidence="3" id="KW-0813">Transport</keyword>
<dbReference type="SUPFAM" id="SSF53807">
    <property type="entry name" value="Helical backbone' metal receptor"/>
    <property type="match status" value="1"/>
</dbReference>
<dbReference type="Gene3D" id="3.40.50.1980">
    <property type="entry name" value="Nitrogenase molybdenum iron protein domain"/>
    <property type="match status" value="2"/>
</dbReference>
<organism evidence="7 8">
    <name type="scientific">Pseudonocardia xishanensis</name>
    <dbReference type="NCBI Taxonomy" id="630995"/>
    <lineage>
        <taxon>Bacteria</taxon>
        <taxon>Bacillati</taxon>
        <taxon>Actinomycetota</taxon>
        <taxon>Actinomycetes</taxon>
        <taxon>Pseudonocardiales</taxon>
        <taxon>Pseudonocardiaceae</taxon>
        <taxon>Pseudonocardia</taxon>
    </lineage>
</organism>
<dbReference type="PANTHER" id="PTHR30532:SF24">
    <property type="entry name" value="FERRIC ENTEROBACTIN-BINDING PERIPLASMIC PROTEIN FEPB"/>
    <property type="match status" value="1"/>
</dbReference>
<evidence type="ECO:0000313" key="8">
    <source>
        <dbReference type="Proteomes" id="UP001501598"/>
    </source>
</evidence>
<dbReference type="InterPro" id="IPR002491">
    <property type="entry name" value="ABC_transptr_periplasmic_BD"/>
</dbReference>
<protein>
    <submittedName>
        <fullName evidence="7">Iron-siderophore ABC transporter substrate-binding protein</fullName>
    </submittedName>
</protein>
<comment type="subcellular location">
    <subcellularLocation>
        <location evidence="1">Cell envelope</location>
    </subcellularLocation>
</comment>
<dbReference type="Proteomes" id="UP001501598">
    <property type="component" value="Unassembled WGS sequence"/>
</dbReference>